<dbReference type="KEGG" id="sauh:SU9_027520"/>
<organism evidence="2">
    <name type="scientific">Streptomyces auratus AGR0001</name>
    <dbReference type="NCBI Taxonomy" id="1160718"/>
    <lineage>
        <taxon>Bacteria</taxon>
        <taxon>Bacillati</taxon>
        <taxon>Actinomycetota</taxon>
        <taxon>Actinomycetes</taxon>
        <taxon>Kitasatosporales</taxon>
        <taxon>Streptomycetaceae</taxon>
        <taxon>Streptomyces</taxon>
    </lineage>
</organism>
<evidence type="ECO:0000313" key="2">
    <source>
        <dbReference type="EMBL" id="EJJ08321.1"/>
    </source>
</evidence>
<dbReference type="Proteomes" id="UP000009036">
    <property type="component" value="Chromosome"/>
</dbReference>
<gene>
    <name evidence="3" type="ORF">SU9_027520</name>
    <name evidence="2" type="ORF">SU9_04066</name>
</gene>
<dbReference type="HOGENOM" id="CLU_1980265_0_0_11"/>
<reference evidence="3" key="2">
    <citation type="submission" date="2021-04" db="EMBL/GenBank/DDBJ databases">
        <authorList>
            <person name="Wen M.-L."/>
            <person name="Han X.-L."/>
            <person name="Xiong J."/>
        </authorList>
    </citation>
    <scope>NUCLEOTIDE SEQUENCE</scope>
    <source>
        <strain evidence="3">AGR0001</strain>
    </source>
</reference>
<accession>J2A2D7</accession>
<proteinExistence type="predicted"/>
<dbReference type="EMBL" id="AJGV01000033">
    <property type="protein sequence ID" value="EJJ08321.1"/>
    <property type="molecule type" value="Genomic_DNA"/>
</dbReference>
<dbReference type="EMBL" id="CP072931">
    <property type="protein sequence ID" value="QTZ94734.1"/>
    <property type="molecule type" value="Genomic_DNA"/>
</dbReference>
<name>J2A2D7_9ACTN</name>
<feature type="domain" description="SchA/CurD-like" evidence="1">
    <location>
        <begin position="1"/>
        <end position="118"/>
    </location>
</feature>
<dbReference type="RefSeq" id="WP_006602395.1">
    <property type="nucleotide sequence ID" value="NZ_CP072931.1"/>
</dbReference>
<dbReference type="OrthoDB" id="3853500at2"/>
<dbReference type="eggNOG" id="COG1359">
    <property type="taxonomic scope" value="Bacteria"/>
</dbReference>
<protein>
    <submittedName>
        <fullName evidence="3">SchA/CurD</fullName>
    </submittedName>
</protein>
<evidence type="ECO:0000313" key="4">
    <source>
        <dbReference type="Proteomes" id="UP000009036"/>
    </source>
</evidence>
<dbReference type="Pfam" id="PF04486">
    <property type="entry name" value="SchA_CurD"/>
    <property type="match status" value="1"/>
</dbReference>
<dbReference type="STRING" id="1160718.SU9_04066"/>
<keyword evidence="4" id="KW-1185">Reference proteome</keyword>
<evidence type="ECO:0000259" key="1">
    <source>
        <dbReference type="Pfam" id="PF04486"/>
    </source>
</evidence>
<dbReference type="AlphaFoldDB" id="J2A2D7"/>
<dbReference type="InterPro" id="IPR007575">
    <property type="entry name" value="SchA_CurD-like"/>
</dbReference>
<evidence type="ECO:0000313" key="3">
    <source>
        <dbReference type="EMBL" id="QTZ94734.1"/>
    </source>
</evidence>
<reference evidence="2" key="1">
    <citation type="journal article" date="2012" name="J. Bacteriol.">
        <title>Genome Sequence of Streptomyces auratus Strain AGR0001, a Phoslactomycin-Producing Actinomycete.</title>
        <authorList>
            <person name="Han X."/>
            <person name="Li M."/>
            <person name="Ding Z."/>
            <person name="Zhao J."/>
            <person name="Ji K."/>
            <person name="Wen M."/>
            <person name="Lu T."/>
        </authorList>
    </citation>
    <scope>NUCLEOTIDE SEQUENCE [LARGE SCALE GENOMIC DNA]</scope>
    <source>
        <strain evidence="2">AGR0001</strain>
    </source>
</reference>
<sequence>MPYAAITYRVKPGHEDEIAELFAGFQRVDTPDFRDAQGAPAGRLLGTAVFLRDDVLVRVIHYEGDFRAIARHMAAQRGVHLIEERLSPFLAHPRDTSTTEGFTGYFRDATMRCIAQLTVDTHPNGEPAA</sequence>
<dbReference type="PATRIC" id="fig|1160718.3.peg.839"/>